<dbReference type="Proteomes" id="UP001189429">
    <property type="component" value="Unassembled WGS sequence"/>
</dbReference>
<evidence type="ECO:0000313" key="3">
    <source>
        <dbReference type="Proteomes" id="UP001189429"/>
    </source>
</evidence>
<feature type="compositionally biased region" description="Low complexity" evidence="1">
    <location>
        <begin position="106"/>
        <end position="118"/>
    </location>
</feature>
<keyword evidence="3" id="KW-1185">Reference proteome</keyword>
<organism evidence="2 3">
    <name type="scientific">Prorocentrum cordatum</name>
    <dbReference type="NCBI Taxonomy" id="2364126"/>
    <lineage>
        <taxon>Eukaryota</taxon>
        <taxon>Sar</taxon>
        <taxon>Alveolata</taxon>
        <taxon>Dinophyceae</taxon>
        <taxon>Prorocentrales</taxon>
        <taxon>Prorocentraceae</taxon>
        <taxon>Prorocentrum</taxon>
    </lineage>
</organism>
<gene>
    <name evidence="2" type="ORF">PCOR1329_LOCUS6527</name>
</gene>
<name>A0ABN9PW16_9DINO</name>
<sequence>ALAGARPAAAAGAAATRARLEEAASSLDSLLGRYEDVKQKRQGDVVRTAVNGRASPALAVQLQGSAMARDAEDPVAFADALEDYLSCRTQVDAYVVFLPPTPPRSRSPGTGRSTPRRTTWSRRGSRS</sequence>
<feature type="non-terminal residue" evidence="2">
    <location>
        <position position="1"/>
    </location>
</feature>
<reference evidence="2" key="1">
    <citation type="submission" date="2023-10" db="EMBL/GenBank/DDBJ databases">
        <authorList>
            <person name="Chen Y."/>
            <person name="Shah S."/>
            <person name="Dougan E. K."/>
            <person name="Thang M."/>
            <person name="Chan C."/>
        </authorList>
    </citation>
    <scope>NUCLEOTIDE SEQUENCE [LARGE SCALE GENOMIC DNA]</scope>
</reference>
<dbReference type="EMBL" id="CAUYUJ010001751">
    <property type="protein sequence ID" value="CAK0797446.1"/>
    <property type="molecule type" value="Genomic_DNA"/>
</dbReference>
<comment type="caution">
    <text evidence="2">The sequence shown here is derived from an EMBL/GenBank/DDBJ whole genome shotgun (WGS) entry which is preliminary data.</text>
</comment>
<feature type="region of interest" description="Disordered" evidence="1">
    <location>
        <begin position="98"/>
        <end position="127"/>
    </location>
</feature>
<accession>A0ABN9PW16</accession>
<evidence type="ECO:0000256" key="1">
    <source>
        <dbReference type="SAM" id="MobiDB-lite"/>
    </source>
</evidence>
<evidence type="ECO:0000313" key="2">
    <source>
        <dbReference type="EMBL" id="CAK0797446.1"/>
    </source>
</evidence>
<protein>
    <submittedName>
        <fullName evidence="2">Uncharacterized protein</fullName>
    </submittedName>
</protein>
<proteinExistence type="predicted"/>